<proteinExistence type="predicted"/>
<gene>
    <name evidence="1" type="ORF">M378DRAFT_213566</name>
</gene>
<keyword evidence="2" id="KW-1185">Reference proteome</keyword>
<protein>
    <submittedName>
        <fullName evidence="1">Uncharacterized protein</fullName>
    </submittedName>
</protein>
<name>A0A0C2T5U7_AMAMK</name>
<dbReference type="Proteomes" id="UP000054549">
    <property type="component" value="Unassembled WGS sequence"/>
</dbReference>
<dbReference type="InParanoid" id="A0A0C2T5U7"/>
<dbReference type="AlphaFoldDB" id="A0A0C2T5U7"/>
<accession>A0A0C2T5U7</accession>
<sequence>MQQPRTPAEPTFTTYTHDACHSRLFPKKQDESFTTIAHRRPVKKPFLPFSVLLPRSFHIRDYTRQVGNPHTSSHLITTLAPFGRVMRRTSVWNCGEWDISSI</sequence>
<dbReference type="HOGENOM" id="CLU_2276759_0_0_1"/>
<organism evidence="1 2">
    <name type="scientific">Amanita muscaria (strain Koide BX008)</name>
    <dbReference type="NCBI Taxonomy" id="946122"/>
    <lineage>
        <taxon>Eukaryota</taxon>
        <taxon>Fungi</taxon>
        <taxon>Dikarya</taxon>
        <taxon>Basidiomycota</taxon>
        <taxon>Agaricomycotina</taxon>
        <taxon>Agaricomycetes</taxon>
        <taxon>Agaricomycetidae</taxon>
        <taxon>Agaricales</taxon>
        <taxon>Pluteineae</taxon>
        <taxon>Amanitaceae</taxon>
        <taxon>Amanita</taxon>
    </lineage>
</organism>
<evidence type="ECO:0000313" key="1">
    <source>
        <dbReference type="EMBL" id="KIL71345.1"/>
    </source>
</evidence>
<reference evidence="1 2" key="1">
    <citation type="submission" date="2014-04" db="EMBL/GenBank/DDBJ databases">
        <title>Evolutionary Origins and Diversification of the Mycorrhizal Mutualists.</title>
        <authorList>
            <consortium name="DOE Joint Genome Institute"/>
            <consortium name="Mycorrhizal Genomics Consortium"/>
            <person name="Kohler A."/>
            <person name="Kuo A."/>
            <person name="Nagy L.G."/>
            <person name="Floudas D."/>
            <person name="Copeland A."/>
            <person name="Barry K.W."/>
            <person name="Cichocki N."/>
            <person name="Veneault-Fourrey C."/>
            <person name="LaButti K."/>
            <person name="Lindquist E.A."/>
            <person name="Lipzen A."/>
            <person name="Lundell T."/>
            <person name="Morin E."/>
            <person name="Murat C."/>
            <person name="Riley R."/>
            <person name="Ohm R."/>
            <person name="Sun H."/>
            <person name="Tunlid A."/>
            <person name="Henrissat B."/>
            <person name="Grigoriev I.V."/>
            <person name="Hibbett D.S."/>
            <person name="Martin F."/>
        </authorList>
    </citation>
    <scope>NUCLEOTIDE SEQUENCE [LARGE SCALE GENOMIC DNA]</scope>
    <source>
        <strain evidence="1 2">Koide BX008</strain>
    </source>
</reference>
<dbReference type="EMBL" id="KN818222">
    <property type="protein sequence ID" value="KIL71345.1"/>
    <property type="molecule type" value="Genomic_DNA"/>
</dbReference>
<evidence type="ECO:0000313" key="2">
    <source>
        <dbReference type="Proteomes" id="UP000054549"/>
    </source>
</evidence>